<dbReference type="Proteomes" id="UP000224829">
    <property type="component" value="Segment"/>
</dbReference>
<evidence type="ECO:0000313" key="1">
    <source>
        <dbReference type="EMBL" id="ARV77422.1"/>
    </source>
</evidence>
<reference evidence="1 2" key="1">
    <citation type="submission" date="2017-05" db="EMBL/GenBank/DDBJ databases">
        <authorList>
            <person name="Song R."/>
            <person name="Chenine A.L."/>
            <person name="Ruprecht R.M."/>
        </authorList>
    </citation>
    <scope>NUCLEOTIDE SEQUENCE [LARGE SCALE GENOMIC DNA]</scope>
</reference>
<accession>A0A1Y0SV72</accession>
<gene>
    <name evidence="1" type="ORF">NOXIFER_257</name>
</gene>
<name>A0A1Y0SV72_9CAUD</name>
<protein>
    <submittedName>
        <fullName evidence="1">Uncharacterized protein</fullName>
    </submittedName>
</protein>
<keyword evidence="2" id="KW-1185">Reference proteome</keyword>
<proteinExistence type="predicted"/>
<organism evidence="1 2">
    <name type="scientific">Pseudomonas phage Noxifer</name>
    <dbReference type="NCBI Taxonomy" id="2006684"/>
    <lineage>
        <taxon>Viruses</taxon>
        <taxon>Duplodnaviria</taxon>
        <taxon>Heunggongvirae</taxon>
        <taxon>Uroviricota</taxon>
        <taxon>Caudoviricetes</taxon>
        <taxon>Chimalliviridae</taxon>
        <taxon>Noxifervirus</taxon>
        <taxon>Noxifervirus noxifer</taxon>
    </lineage>
</organism>
<sequence>MSVTFVAYSKKRQFDETNIMELLCYIPFCDNKKFTGFAGVVPLKDFEGWFATAYTFNDQTHHSDDLYAVFEVDAVNECTDAVRKLREQAGVDVADAYETAIGATFVYTNGAGPLRTAFAETQRSSLKGVPQ</sequence>
<dbReference type="EMBL" id="MF063068">
    <property type="protein sequence ID" value="ARV77422.1"/>
    <property type="molecule type" value="Genomic_DNA"/>
</dbReference>
<evidence type="ECO:0000313" key="2">
    <source>
        <dbReference type="Proteomes" id="UP000224829"/>
    </source>
</evidence>